<feature type="transmembrane region" description="Helical" evidence="1">
    <location>
        <begin position="158"/>
        <end position="180"/>
    </location>
</feature>
<dbReference type="AlphaFoldDB" id="A0A1B8ZMQ1"/>
<dbReference type="RefSeq" id="WP_065396862.1">
    <property type="nucleotide sequence ID" value="NZ_MAYG01000001.1"/>
</dbReference>
<protein>
    <recommendedName>
        <fullName evidence="4">ABC transporter permease</fullName>
    </recommendedName>
</protein>
<keyword evidence="1" id="KW-1133">Transmembrane helix</keyword>
<accession>A0A1B8ZMQ1</accession>
<evidence type="ECO:0000313" key="3">
    <source>
        <dbReference type="Proteomes" id="UP000093432"/>
    </source>
</evidence>
<feature type="transmembrane region" description="Helical" evidence="1">
    <location>
        <begin position="24"/>
        <end position="44"/>
    </location>
</feature>
<gene>
    <name evidence="2" type="ORF">BBI00_00130</name>
</gene>
<dbReference type="EMBL" id="MAYG01000001">
    <property type="protein sequence ID" value="OCA72847.1"/>
    <property type="molecule type" value="Genomic_DNA"/>
</dbReference>
<dbReference type="Pfam" id="PF12730">
    <property type="entry name" value="ABC2_membrane_4"/>
    <property type="match status" value="1"/>
</dbReference>
<dbReference type="STRING" id="651561.BBI00_00130"/>
<comment type="caution">
    <text evidence="2">The sequence shown here is derived from an EMBL/GenBank/DDBJ whole genome shotgun (WGS) entry which is preliminary data.</text>
</comment>
<name>A0A1B8ZMQ1_9FLAO</name>
<feature type="transmembrane region" description="Helical" evidence="1">
    <location>
        <begin position="237"/>
        <end position="255"/>
    </location>
</feature>
<proteinExistence type="predicted"/>
<feature type="transmembrane region" description="Helical" evidence="1">
    <location>
        <begin position="187"/>
        <end position="205"/>
    </location>
</feature>
<evidence type="ECO:0000256" key="1">
    <source>
        <dbReference type="SAM" id="Phobius"/>
    </source>
</evidence>
<evidence type="ECO:0000313" key="2">
    <source>
        <dbReference type="EMBL" id="OCA72847.1"/>
    </source>
</evidence>
<evidence type="ECO:0008006" key="4">
    <source>
        <dbReference type="Google" id="ProtNLM"/>
    </source>
</evidence>
<reference evidence="3" key="1">
    <citation type="submission" date="2016-07" db="EMBL/GenBank/DDBJ databases">
        <authorList>
            <person name="Florea S."/>
            <person name="Webb J.S."/>
            <person name="Jaromczyk J."/>
            <person name="Schardl C.L."/>
        </authorList>
    </citation>
    <scope>NUCLEOTIDE SEQUENCE [LARGE SCALE GENOMIC DNA]</scope>
    <source>
        <strain evidence="3">CC-VM-7</strain>
    </source>
</reference>
<organism evidence="2 3">
    <name type="scientific">Chryseobacterium arthrosphaerae</name>
    <dbReference type="NCBI Taxonomy" id="651561"/>
    <lineage>
        <taxon>Bacteria</taxon>
        <taxon>Pseudomonadati</taxon>
        <taxon>Bacteroidota</taxon>
        <taxon>Flavobacteriia</taxon>
        <taxon>Flavobacteriales</taxon>
        <taxon>Weeksellaceae</taxon>
        <taxon>Chryseobacterium group</taxon>
        <taxon>Chryseobacterium</taxon>
    </lineage>
</organism>
<keyword evidence="1" id="KW-0812">Transmembrane</keyword>
<dbReference type="CDD" id="cd21809">
    <property type="entry name" value="ABC-2_lan_permease-like"/>
    <property type="match status" value="1"/>
</dbReference>
<feature type="transmembrane region" description="Helical" evidence="1">
    <location>
        <begin position="117"/>
        <end position="146"/>
    </location>
</feature>
<feature type="transmembrane region" description="Helical" evidence="1">
    <location>
        <begin position="64"/>
        <end position="89"/>
    </location>
</feature>
<sequence length="260" mass="29802">MTNTNTFFKAFSSEQYKLSKNKEIFGILLLPVLIVFAVDLYIAYDVISAGSDAANGTSNPWKMMLGKTVFMFYYLLFPILVALFVHACCDVEYRNNNYKILFTLPVSKARIFFSKALFIQITVLFSVLFSYLAFLMSGYFLGIAFPELGFQNYDFREVIFYVFLKLFITLSAIAMVQFTLSLIFKNFIYPIGAGVFLLLFSTIIHEKKFSDFLIYTGGYKSLDNLIIENTAFERLDYSNIAAIFLLMAVSFYLFIKKKGG</sequence>
<keyword evidence="1" id="KW-0472">Membrane</keyword>
<dbReference type="Proteomes" id="UP000093432">
    <property type="component" value="Unassembled WGS sequence"/>
</dbReference>
<dbReference type="OrthoDB" id="1066567at2"/>